<protein>
    <submittedName>
        <fullName evidence="2">Thioredoxin family protein</fullName>
    </submittedName>
</protein>
<dbReference type="InterPro" id="IPR036249">
    <property type="entry name" value="Thioredoxin-like_sf"/>
</dbReference>
<feature type="signal peptide" evidence="1">
    <location>
        <begin position="1"/>
        <end position="22"/>
    </location>
</feature>
<gene>
    <name evidence="2" type="ORF">PY092_15035</name>
</gene>
<dbReference type="RefSeq" id="WP_275616629.1">
    <property type="nucleotide sequence ID" value="NZ_JARFVB010000011.1"/>
</dbReference>
<organism evidence="2 3">
    <name type="scientific">Flagellimonas yonaguniensis</name>
    <dbReference type="NCBI Taxonomy" id="3031325"/>
    <lineage>
        <taxon>Bacteria</taxon>
        <taxon>Pseudomonadati</taxon>
        <taxon>Bacteroidota</taxon>
        <taxon>Flavobacteriia</taxon>
        <taxon>Flavobacteriales</taxon>
        <taxon>Flavobacteriaceae</taxon>
        <taxon>Flagellimonas</taxon>
    </lineage>
</organism>
<dbReference type="SUPFAM" id="SSF52833">
    <property type="entry name" value="Thioredoxin-like"/>
    <property type="match status" value="1"/>
</dbReference>
<accession>A0ABT5Y356</accession>
<comment type="caution">
    <text evidence="2">The sequence shown here is derived from an EMBL/GenBank/DDBJ whole genome shotgun (WGS) entry which is preliminary data.</text>
</comment>
<evidence type="ECO:0000256" key="1">
    <source>
        <dbReference type="SAM" id="SignalP"/>
    </source>
</evidence>
<keyword evidence="3" id="KW-1185">Reference proteome</keyword>
<proteinExistence type="predicted"/>
<evidence type="ECO:0000313" key="3">
    <source>
        <dbReference type="Proteomes" id="UP001221366"/>
    </source>
</evidence>
<name>A0ABT5Y356_9FLAO</name>
<evidence type="ECO:0000313" key="2">
    <source>
        <dbReference type="EMBL" id="MDF0717477.1"/>
    </source>
</evidence>
<dbReference type="EMBL" id="JARFVB010000011">
    <property type="protein sequence ID" value="MDF0717477.1"/>
    <property type="molecule type" value="Genomic_DNA"/>
</dbReference>
<dbReference type="Gene3D" id="3.40.30.10">
    <property type="entry name" value="Glutaredoxin"/>
    <property type="match status" value="1"/>
</dbReference>
<feature type="chain" id="PRO_5046155012" evidence="1">
    <location>
        <begin position="23"/>
        <end position="168"/>
    </location>
</feature>
<sequence>MLVKKILLSICSIFMGTATFFAQSEEIRWIKFEQLEDSLFVKPKKVFIFFNAEWCGYCKKMEQAAFKDPKIVSLLNSNYHTVKMDVETADTIVFDGQRYINNELGKKRAPIHQIPKLLASRETLPFSIPAIILLDAEFIVQSRYFEYMSPKQLYSILAKRKTGYSRAK</sequence>
<reference evidence="2 3" key="1">
    <citation type="submission" date="2023-03" db="EMBL/GenBank/DDBJ databases">
        <title>Muricauda XX sp. nov. and Muricauda XXX sp. nov., two novel species isolated from Okinawa Trough.</title>
        <authorList>
            <person name="Cao W."/>
            <person name="Deng X."/>
        </authorList>
    </citation>
    <scope>NUCLEOTIDE SEQUENCE [LARGE SCALE GENOMIC DNA]</scope>
    <source>
        <strain evidence="2 3">334s03</strain>
    </source>
</reference>
<dbReference type="Proteomes" id="UP001221366">
    <property type="component" value="Unassembled WGS sequence"/>
</dbReference>
<dbReference type="Pfam" id="PF13899">
    <property type="entry name" value="Thioredoxin_7"/>
    <property type="match status" value="1"/>
</dbReference>
<keyword evidence="1" id="KW-0732">Signal</keyword>